<feature type="chain" id="PRO_5045954423" description="Lipoprotein" evidence="1">
    <location>
        <begin position="22"/>
        <end position="319"/>
    </location>
</feature>
<feature type="signal peptide" evidence="1">
    <location>
        <begin position="1"/>
        <end position="21"/>
    </location>
</feature>
<gene>
    <name evidence="2" type="ORF">KYD98_08840</name>
</gene>
<evidence type="ECO:0000313" key="3">
    <source>
        <dbReference type="Proteomes" id="UP001519921"/>
    </source>
</evidence>
<protein>
    <recommendedName>
        <fullName evidence="4">Lipoprotein</fullName>
    </recommendedName>
</protein>
<dbReference type="EMBL" id="JAHXPT010000006">
    <property type="protein sequence ID" value="MBW6410199.1"/>
    <property type="molecule type" value="Genomic_DNA"/>
</dbReference>
<name>A0ABS7ANE7_9CLOT</name>
<dbReference type="Proteomes" id="UP001519921">
    <property type="component" value="Unassembled WGS sequence"/>
</dbReference>
<keyword evidence="1" id="KW-0732">Signal</keyword>
<dbReference type="PROSITE" id="PS51257">
    <property type="entry name" value="PROKAR_LIPOPROTEIN"/>
    <property type="match status" value="1"/>
</dbReference>
<dbReference type="RefSeq" id="WP_219779326.1">
    <property type="nucleotide sequence ID" value="NZ_JAHXPT010000006.1"/>
</dbReference>
<accession>A0ABS7ANE7</accession>
<sequence>MKLKKTLSVIMAATLSMFTIAGCSSEAMSYSKEINNLAKWEATNSEFTGEVNIEAQGETNKLTFTGTSYNKGQDQGYVEFKFNDASGKINIPELKIYMDKGIAYMNKSYYVNNFTANGATAPAGLVNLPYEYIGIDSGMDMSAIKEMTKSPDYLANLGKMIFGDNKVDLPLVQNGREYSINMNSDEMIELVAKAAKAMVNNLDSSNSGLNLGFDAQTIKDIQKSVNDPSFNDALNQAKTLMQGSTLTTKETFSDKDYKSEMNMNLQIKDMAKISIKVNTTSAKAEAKNIEIPSSKTTLKQDEFIKLLVPEEVNNNATAA</sequence>
<comment type="caution">
    <text evidence="2">The sequence shown here is derived from an EMBL/GenBank/DDBJ whole genome shotgun (WGS) entry which is preliminary data.</text>
</comment>
<evidence type="ECO:0000313" key="2">
    <source>
        <dbReference type="EMBL" id="MBW6410199.1"/>
    </source>
</evidence>
<reference evidence="2 3" key="1">
    <citation type="submission" date="2021-07" db="EMBL/GenBank/DDBJ databases">
        <title>Clostridium weizhouense sp. nov., an anaerobic bacterium isolated from activated sludge of Petroleum wastewater.</title>
        <authorList>
            <person name="Li Q."/>
        </authorList>
    </citation>
    <scope>NUCLEOTIDE SEQUENCE [LARGE SCALE GENOMIC DNA]</scope>
    <source>
        <strain evidence="2 3">YB-6</strain>
    </source>
</reference>
<proteinExistence type="predicted"/>
<keyword evidence="3" id="KW-1185">Reference proteome</keyword>
<evidence type="ECO:0008006" key="4">
    <source>
        <dbReference type="Google" id="ProtNLM"/>
    </source>
</evidence>
<evidence type="ECO:0000256" key="1">
    <source>
        <dbReference type="SAM" id="SignalP"/>
    </source>
</evidence>
<organism evidence="2 3">
    <name type="scientific">Clostridium weizhouense</name>
    <dbReference type="NCBI Taxonomy" id="2859781"/>
    <lineage>
        <taxon>Bacteria</taxon>
        <taxon>Bacillati</taxon>
        <taxon>Bacillota</taxon>
        <taxon>Clostridia</taxon>
        <taxon>Eubacteriales</taxon>
        <taxon>Clostridiaceae</taxon>
        <taxon>Clostridium</taxon>
    </lineage>
</organism>